<dbReference type="PROSITE" id="PS51186">
    <property type="entry name" value="GNAT"/>
    <property type="match status" value="1"/>
</dbReference>
<name>A0ABQ6Z4X2_9GAMM</name>
<comment type="caution">
    <text evidence="2">The sequence shown here is derived from an EMBL/GenBank/DDBJ whole genome shotgun (WGS) entry which is preliminary data.</text>
</comment>
<dbReference type="InterPro" id="IPR016181">
    <property type="entry name" value="Acyl_CoA_acyltransferase"/>
</dbReference>
<dbReference type="PANTHER" id="PTHR43072:SF8">
    <property type="entry name" value="ACYLTRANSFERASE FABY-RELATED"/>
    <property type="match status" value="1"/>
</dbReference>
<keyword evidence="3" id="KW-1185">Reference proteome</keyword>
<dbReference type="RefSeq" id="WP_162411043.1">
    <property type="nucleotide sequence ID" value="NZ_PDWN01000013.1"/>
</dbReference>
<proteinExistence type="predicted"/>
<dbReference type="PANTHER" id="PTHR43072">
    <property type="entry name" value="N-ACETYLTRANSFERASE"/>
    <property type="match status" value="1"/>
</dbReference>
<gene>
    <name evidence="2" type="ORF">CSC65_13070</name>
</gene>
<dbReference type="CDD" id="cd04301">
    <property type="entry name" value="NAT_SF"/>
    <property type="match status" value="1"/>
</dbReference>
<evidence type="ECO:0000259" key="1">
    <source>
        <dbReference type="PROSITE" id="PS51186"/>
    </source>
</evidence>
<dbReference type="EMBL" id="PDWN01000013">
    <property type="protein sequence ID" value="KAF1693042.1"/>
    <property type="molecule type" value="Genomic_DNA"/>
</dbReference>
<feature type="domain" description="N-acetyltransferase" evidence="1">
    <location>
        <begin position="3"/>
        <end position="166"/>
    </location>
</feature>
<accession>A0ABQ6Z4X2</accession>
<dbReference type="Gene3D" id="3.40.630.30">
    <property type="match status" value="1"/>
</dbReference>
<sequence length="176" mass="19471">MSLILRDATPADVPAITALYAAEVRDHVNTYEYDIPDEAEMARRMGAVLDAGYPYLVAEDSQGLAGYAYANSYRARIGYRLTVENSVYVAAGRQGRGIGAALLERLIADCEARGYRQMIAVIGEPTNTASLRLHEKFGFHLVGIFRGIAWKHDRWLDTVQMQRSLGPGNNEPPHDS</sequence>
<organism evidence="2 3">
    <name type="scientific">Pseudoxanthomonas daejeonensis</name>
    <dbReference type="NCBI Taxonomy" id="266062"/>
    <lineage>
        <taxon>Bacteria</taxon>
        <taxon>Pseudomonadati</taxon>
        <taxon>Pseudomonadota</taxon>
        <taxon>Gammaproteobacteria</taxon>
        <taxon>Lysobacterales</taxon>
        <taxon>Lysobacteraceae</taxon>
        <taxon>Pseudoxanthomonas</taxon>
    </lineage>
</organism>
<dbReference type="InterPro" id="IPR000182">
    <property type="entry name" value="GNAT_dom"/>
</dbReference>
<evidence type="ECO:0000313" key="2">
    <source>
        <dbReference type="EMBL" id="KAF1693042.1"/>
    </source>
</evidence>
<evidence type="ECO:0000313" key="3">
    <source>
        <dbReference type="Proteomes" id="UP000788419"/>
    </source>
</evidence>
<dbReference type="SUPFAM" id="SSF55729">
    <property type="entry name" value="Acyl-CoA N-acyltransferases (Nat)"/>
    <property type="match status" value="1"/>
</dbReference>
<protein>
    <submittedName>
        <fullName evidence="2">Phosphinothricin acetyltransferase</fullName>
    </submittedName>
</protein>
<dbReference type="Proteomes" id="UP000788419">
    <property type="component" value="Unassembled WGS sequence"/>
</dbReference>
<dbReference type="Pfam" id="PF13420">
    <property type="entry name" value="Acetyltransf_4"/>
    <property type="match status" value="1"/>
</dbReference>
<reference evidence="2 3" key="1">
    <citation type="submission" date="2017-10" db="EMBL/GenBank/DDBJ databases">
        <title>Whole genome sequencing of members of genus Pseudoxanthomonas.</title>
        <authorList>
            <person name="Kumar S."/>
            <person name="Bansal K."/>
            <person name="Kaur A."/>
            <person name="Patil P."/>
            <person name="Sharma S."/>
            <person name="Patil P.B."/>
        </authorList>
    </citation>
    <scope>NUCLEOTIDE SEQUENCE [LARGE SCALE GENOMIC DNA]</scope>
    <source>
        <strain evidence="2 3">DSM 17801</strain>
    </source>
</reference>